<feature type="transmembrane region" description="Helical" evidence="6">
    <location>
        <begin position="359"/>
        <end position="382"/>
    </location>
</feature>
<feature type="chain" id="PRO_5018088973" evidence="7">
    <location>
        <begin position="35"/>
        <end position="391"/>
    </location>
</feature>
<keyword evidence="3 7" id="KW-0732">Signal</keyword>
<keyword evidence="4" id="KW-0572">Peptidoglycan-anchor</keyword>
<evidence type="ECO:0000256" key="7">
    <source>
        <dbReference type="SAM" id="SignalP"/>
    </source>
</evidence>
<proteinExistence type="predicted"/>
<comment type="caution">
    <text evidence="9">The sequence shown here is derived from an EMBL/GenBank/DDBJ whole genome shotgun (WGS) entry which is preliminary data.</text>
</comment>
<feature type="signal peptide" evidence="7">
    <location>
        <begin position="1"/>
        <end position="34"/>
    </location>
</feature>
<feature type="domain" description="Gram-positive cocci surface proteins LPxTG" evidence="8">
    <location>
        <begin position="351"/>
        <end position="386"/>
    </location>
</feature>
<dbReference type="OrthoDB" id="3297463at2"/>
<keyword evidence="6" id="KW-0812">Transmembrane</keyword>
<keyword evidence="10" id="KW-1185">Reference proteome</keyword>
<keyword evidence="6" id="KW-0472">Membrane</keyword>
<dbReference type="InterPro" id="IPR019931">
    <property type="entry name" value="LPXTG_anchor"/>
</dbReference>
<feature type="region of interest" description="Disordered" evidence="5">
    <location>
        <begin position="132"/>
        <end position="176"/>
    </location>
</feature>
<organism evidence="9 10">
    <name type="scientific">Micromonospora inaquosa</name>
    <dbReference type="NCBI Taxonomy" id="2203716"/>
    <lineage>
        <taxon>Bacteria</taxon>
        <taxon>Bacillati</taxon>
        <taxon>Actinomycetota</taxon>
        <taxon>Actinomycetes</taxon>
        <taxon>Micromonosporales</taxon>
        <taxon>Micromonosporaceae</taxon>
        <taxon>Micromonospora</taxon>
    </lineage>
</organism>
<evidence type="ECO:0000256" key="6">
    <source>
        <dbReference type="SAM" id="Phobius"/>
    </source>
</evidence>
<reference evidence="9 10" key="1">
    <citation type="submission" date="2018-05" db="EMBL/GenBank/DDBJ databases">
        <title>Micromonospora from Atacama Desert.</title>
        <authorList>
            <person name="Carro L."/>
            <person name="Goodfellow M."/>
            <person name="Klenk H.-P."/>
        </authorList>
    </citation>
    <scope>NUCLEOTIDE SEQUENCE [LARGE SCALE GENOMIC DNA]</scope>
    <source>
        <strain evidence="9 10">LB39</strain>
    </source>
</reference>
<sequence length="391" mass="40526">MNPPKSPFRRLAAIAAGALIGLAGVGVIASPASAHYTEPSGQAVCDTTTGEWVVNWTVKSVYHYSSKRFQLSSVALTPANTTVTNIVATSEKSSYPYDVNTPITGVQRVPGSATEATLAVKARWDDGYPEQKARTAEVTFEGTCETEQPPTSPSPEPSPSTPPTTPPTTPPAVSIPTASFASDCEGAVTVTLANGADATTDAKLTVKAKDFSETYTVKPGESKKDIVVPAKAGKITVSEGDKPVGEPYTWASPEDCVKPGEPQAGFESTCDKLIFGFANPEDGKAFEVTLTPNKGEAQKRTVEPGKTVVVEFEAFEGLTVTPAAEGLDDTSPIAWEKPADCAPGQGGGKDEPALPLTGAATGGIIAGAVALLAAGAALFVVARRRRVRFTA</sequence>
<dbReference type="Pfam" id="PF00746">
    <property type="entry name" value="Gram_pos_anchor"/>
    <property type="match status" value="1"/>
</dbReference>
<evidence type="ECO:0000256" key="1">
    <source>
        <dbReference type="ARBA" id="ARBA00022512"/>
    </source>
</evidence>
<evidence type="ECO:0000259" key="8">
    <source>
        <dbReference type="Pfam" id="PF00746"/>
    </source>
</evidence>
<keyword evidence="6" id="KW-1133">Transmembrane helix</keyword>
<evidence type="ECO:0000256" key="2">
    <source>
        <dbReference type="ARBA" id="ARBA00022525"/>
    </source>
</evidence>
<dbReference type="Proteomes" id="UP000282312">
    <property type="component" value="Unassembled WGS sequence"/>
</dbReference>
<evidence type="ECO:0000256" key="5">
    <source>
        <dbReference type="SAM" id="MobiDB-lite"/>
    </source>
</evidence>
<keyword evidence="1" id="KW-0134">Cell wall</keyword>
<name>A0A3N9WG71_9ACTN</name>
<dbReference type="NCBIfam" id="TIGR01167">
    <property type="entry name" value="LPXTG_anchor"/>
    <property type="match status" value="1"/>
</dbReference>
<dbReference type="RefSeq" id="WP_124774786.1">
    <property type="nucleotide sequence ID" value="NZ_QGSZ01000262.1"/>
</dbReference>
<evidence type="ECO:0000313" key="9">
    <source>
        <dbReference type="EMBL" id="RQW99800.1"/>
    </source>
</evidence>
<accession>A0A3N9WG71</accession>
<evidence type="ECO:0000313" key="10">
    <source>
        <dbReference type="Proteomes" id="UP000282312"/>
    </source>
</evidence>
<evidence type="ECO:0000256" key="4">
    <source>
        <dbReference type="ARBA" id="ARBA00023088"/>
    </source>
</evidence>
<keyword evidence="2" id="KW-0964">Secreted</keyword>
<dbReference type="EMBL" id="QGSZ01000262">
    <property type="protein sequence ID" value="RQW99800.1"/>
    <property type="molecule type" value="Genomic_DNA"/>
</dbReference>
<evidence type="ECO:0000256" key="3">
    <source>
        <dbReference type="ARBA" id="ARBA00022729"/>
    </source>
</evidence>
<feature type="compositionally biased region" description="Pro residues" evidence="5">
    <location>
        <begin position="150"/>
        <end position="170"/>
    </location>
</feature>
<gene>
    <name evidence="9" type="ORF">DLJ59_23610</name>
</gene>
<dbReference type="AlphaFoldDB" id="A0A3N9WG71"/>
<protein>
    <submittedName>
        <fullName evidence="9">Cell wall anchor protein</fullName>
    </submittedName>
</protein>